<name>A0ABT2D5D4_9BURK</name>
<organism evidence="4 5">
    <name type="scientific">Massilia agilis</name>
    <dbReference type="NCBI Taxonomy" id="1811226"/>
    <lineage>
        <taxon>Bacteria</taxon>
        <taxon>Pseudomonadati</taxon>
        <taxon>Pseudomonadota</taxon>
        <taxon>Betaproteobacteria</taxon>
        <taxon>Burkholderiales</taxon>
        <taxon>Oxalobacteraceae</taxon>
        <taxon>Telluria group</taxon>
        <taxon>Massilia</taxon>
    </lineage>
</organism>
<evidence type="ECO:0000259" key="3">
    <source>
        <dbReference type="Pfam" id="PF13205"/>
    </source>
</evidence>
<evidence type="ECO:0000313" key="4">
    <source>
        <dbReference type="EMBL" id="MCS0806506.1"/>
    </source>
</evidence>
<dbReference type="PANTHER" id="PTHR46580">
    <property type="entry name" value="SENSOR KINASE-RELATED"/>
    <property type="match status" value="1"/>
</dbReference>
<dbReference type="InterPro" id="IPR032812">
    <property type="entry name" value="SbsA_Ig"/>
</dbReference>
<proteinExistence type="predicted"/>
<feature type="domain" description="SbsA Ig-like" evidence="3">
    <location>
        <begin position="38"/>
        <end position="138"/>
    </location>
</feature>
<dbReference type="InterPro" id="IPR028994">
    <property type="entry name" value="Integrin_alpha_N"/>
</dbReference>
<evidence type="ECO:0000313" key="5">
    <source>
        <dbReference type="Proteomes" id="UP001206126"/>
    </source>
</evidence>
<dbReference type="SUPFAM" id="SSF69318">
    <property type="entry name" value="Integrin alpha N-terminal domain"/>
    <property type="match status" value="2"/>
</dbReference>
<evidence type="ECO:0000256" key="1">
    <source>
        <dbReference type="ARBA" id="ARBA00022729"/>
    </source>
</evidence>
<keyword evidence="1" id="KW-0732">Signal</keyword>
<dbReference type="Gene3D" id="2.130.10.130">
    <property type="entry name" value="Integrin alpha, N-terminal"/>
    <property type="match status" value="2"/>
</dbReference>
<comment type="caution">
    <text evidence="4">The sequence shown here is derived from an EMBL/GenBank/DDBJ whole genome shotgun (WGS) entry which is preliminary data.</text>
</comment>
<gene>
    <name evidence="4" type="ORF">NX774_01025</name>
</gene>
<evidence type="ECO:0000256" key="2">
    <source>
        <dbReference type="SAM" id="MobiDB-lite"/>
    </source>
</evidence>
<dbReference type="Proteomes" id="UP001206126">
    <property type="component" value="Unassembled WGS sequence"/>
</dbReference>
<accession>A0ABT2D5D4</accession>
<sequence>MLLVAALLTSCGGGGAGASTSGNSGTGNDGSGSPPPTASLKVVASNVPDQALGVALDAALMLTFNANLSDAGLGADRVLLSDGNTQIAIKVTPSGQALWVQPITKLHTRKNYRLTIKAGATAADGSVLQNDYVANFKTVFGVYESKKLTPADPSVFNGDLPRIVVADVNGDSRPDLIELAALYRPDLFAPNGYTLNIYLQSASGQFVKSQKLEFLADQSAASKYFNNLIPIDIDGDNRPELLVPEFRPDDPATAGIRVFKAGADGKFAATQFIKTNYTENLVALDVDGDGKMDLVGSNQQAIDQATGGFQILLRKATGFAMLSPVTLPAGSYEFGVADLDHDGKRELIVNRIFAKPNNSGITNELLVYSQRTAGVFSPDPTQTDRTLGFCTEADYCRNMKIIDWNGTGKSELVFSAGTIGTGPWQNQVFGYSVMADGSLSRDFRAPIGSQATVFAIEDLDRDSVPDLLLVGDDPVQQSNFFSVVGGNANRGIEFSDVIYIQLFDTMYPPNVAVADIDGDGQPDIIFDSYNSGIVMARRVE</sequence>
<dbReference type="Pfam" id="PF13205">
    <property type="entry name" value="Big_5"/>
    <property type="match status" value="1"/>
</dbReference>
<keyword evidence="5" id="KW-1185">Reference proteome</keyword>
<dbReference type="InterPro" id="IPR013517">
    <property type="entry name" value="FG-GAP"/>
</dbReference>
<reference evidence="4 5" key="1">
    <citation type="submission" date="2022-08" db="EMBL/GenBank/DDBJ databases">
        <title>Reclassification of Massilia species as members of the genera Telluria, Duganella, Pseudoduganella, Mokoshia gen. nov. and Zemynaea gen. nov. using orthogonal and non-orthogonal genome-based approaches.</title>
        <authorList>
            <person name="Bowman J.P."/>
        </authorList>
    </citation>
    <scope>NUCLEOTIDE SEQUENCE [LARGE SCALE GENOMIC DNA]</scope>
    <source>
        <strain evidence="4 5">JCM 31605</strain>
    </source>
</reference>
<dbReference type="RefSeq" id="WP_258820296.1">
    <property type="nucleotide sequence ID" value="NZ_JANUHB010000001.1"/>
</dbReference>
<feature type="region of interest" description="Disordered" evidence="2">
    <location>
        <begin position="12"/>
        <end position="38"/>
    </location>
</feature>
<dbReference type="Pfam" id="PF13517">
    <property type="entry name" value="FG-GAP_3"/>
    <property type="match status" value="1"/>
</dbReference>
<dbReference type="PANTHER" id="PTHR46580:SF4">
    <property type="entry name" value="ATP_GTP-BINDING PROTEIN"/>
    <property type="match status" value="1"/>
</dbReference>
<dbReference type="EMBL" id="JANUHB010000001">
    <property type="protein sequence ID" value="MCS0806506.1"/>
    <property type="molecule type" value="Genomic_DNA"/>
</dbReference>
<protein>
    <submittedName>
        <fullName evidence="4">Ig-like domain-containing protein</fullName>
    </submittedName>
</protein>